<dbReference type="EC" id="2.3.1.-" evidence="5"/>
<evidence type="ECO:0000313" key="5">
    <source>
        <dbReference type="EMBL" id="QOS23445.1"/>
    </source>
</evidence>
<sequence length="216" mass="23845">MSLRLVYNHFKKGIIYGLLRYYYLKSRYNVKVLPTSKLSIRHVRDSKIKLGSNVIVGEQVKLSGSIDIGTMTYLSDGPTDISSEKSFIKIGRYCSIASGCFMRTSCHFLDRITTSPRVYAELLNDSNSSFTKGSIIIEDDVWVGANVTILGGVTIGRGAIIGAGSVVTSSVDKYCIYAGTPARLIAKRKVKASNDLKESWTNLSPSEILENKDSFY</sequence>
<dbReference type="InterPro" id="IPR050179">
    <property type="entry name" value="Trans_hexapeptide_repeat"/>
</dbReference>
<name>A0A7M1W8T9_VIBPH</name>
<proteinExistence type="inferred from homology"/>
<evidence type="ECO:0000256" key="1">
    <source>
        <dbReference type="ARBA" id="ARBA00007274"/>
    </source>
</evidence>
<gene>
    <name evidence="5" type="primary">vat</name>
    <name evidence="5" type="ORF">VP371_00012</name>
</gene>
<dbReference type="PANTHER" id="PTHR43300">
    <property type="entry name" value="ACETYLTRANSFERASE"/>
    <property type="match status" value="1"/>
</dbReference>
<keyword evidence="3" id="KW-0677">Repeat</keyword>
<dbReference type="AlphaFoldDB" id="A0A7M1W8T9"/>
<dbReference type="InterPro" id="IPR001451">
    <property type="entry name" value="Hexapep"/>
</dbReference>
<protein>
    <submittedName>
        <fullName evidence="5">Virginiamycin A acetyltransferase</fullName>
        <ecNumber evidence="5">2.3.1.-</ecNumber>
    </submittedName>
</protein>
<evidence type="ECO:0000256" key="3">
    <source>
        <dbReference type="ARBA" id="ARBA00022737"/>
    </source>
</evidence>
<organism evidence="5">
    <name type="scientific">Vibrio parahaemolyticus</name>
    <dbReference type="NCBI Taxonomy" id="670"/>
    <lineage>
        <taxon>Bacteria</taxon>
        <taxon>Pseudomonadati</taxon>
        <taxon>Pseudomonadota</taxon>
        <taxon>Gammaproteobacteria</taxon>
        <taxon>Vibrionales</taxon>
        <taxon>Vibrionaceae</taxon>
        <taxon>Vibrio</taxon>
    </lineage>
</organism>
<dbReference type="CDD" id="cd03349">
    <property type="entry name" value="LbH_XAT"/>
    <property type="match status" value="1"/>
</dbReference>
<dbReference type="PROSITE" id="PS00101">
    <property type="entry name" value="HEXAPEP_TRANSFERASES"/>
    <property type="match status" value="1"/>
</dbReference>
<dbReference type="GO" id="GO:0016746">
    <property type="term" value="F:acyltransferase activity"/>
    <property type="evidence" value="ECO:0007669"/>
    <property type="project" value="UniProtKB-KW"/>
</dbReference>
<keyword evidence="2 5" id="KW-0808">Transferase</keyword>
<dbReference type="PANTHER" id="PTHR43300:SF11">
    <property type="entry name" value="ACETYLTRANSFERASE RV3034C-RELATED"/>
    <property type="match status" value="1"/>
</dbReference>
<evidence type="ECO:0000256" key="2">
    <source>
        <dbReference type="ARBA" id="ARBA00022679"/>
    </source>
</evidence>
<reference evidence="5" key="1">
    <citation type="submission" date="2020-08" db="EMBL/GenBank/DDBJ databases">
        <title>Genetic structure, function and evolution of capsule biosynthesis loci in Vibrio parahaemolyticus.</title>
        <authorList>
            <person name="Li L."/>
            <person name="Bian S."/>
        </authorList>
    </citation>
    <scope>NUCLEOTIDE SEQUENCE</scope>
    <source>
        <strain evidence="5">VP371</strain>
    </source>
</reference>
<dbReference type="InterPro" id="IPR011004">
    <property type="entry name" value="Trimer_LpxA-like_sf"/>
</dbReference>
<evidence type="ECO:0000256" key="4">
    <source>
        <dbReference type="ARBA" id="ARBA00023315"/>
    </source>
</evidence>
<dbReference type="SUPFAM" id="SSF51161">
    <property type="entry name" value="Trimeric LpxA-like enzymes"/>
    <property type="match status" value="1"/>
</dbReference>
<comment type="similarity">
    <text evidence="1">Belongs to the transferase hexapeptide repeat family.</text>
</comment>
<accession>A0A7M1W8T9</accession>
<dbReference type="Gene3D" id="2.160.10.10">
    <property type="entry name" value="Hexapeptide repeat proteins"/>
    <property type="match status" value="1"/>
</dbReference>
<dbReference type="Pfam" id="PF00132">
    <property type="entry name" value="Hexapep"/>
    <property type="match status" value="1"/>
</dbReference>
<keyword evidence="4 5" id="KW-0012">Acyltransferase</keyword>
<dbReference type="InterPro" id="IPR018357">
    <property type="entry name" value="Hexapep_transf_CS"/>
</dbReference>
<dbReference type="EMBL" id="MT898242">
    <property type="protein sequence ID" value="QOS23445.1"/>
    <property type="molecule type" value="Genomic_DNA"/>
</dbReference>